<evidence type="ECO:0000256" key="1">
    <source>
        <dbReference type="ARBA" id="ARBA00004651"/>
    </source>
</evidence>
<evidence type="ECO:0000256" key="6">
    <source>
        <dbReference type="SAM" id="MobiDB-lite"/>
    </source>
</evidence>
<evidence type="ECO:0000256" key="2">
    <source>
        <dbReference type="ARBA" id="ARBA00022475"/>
    </source>
</evidence>
<comment type="subcellular location">
    <subcellularLocation>
        <location evidence="1">Cell membrane</location>
        <topology evidence="1">Multi-pass membrane protein</topology>
    </subcellularLocation>
</comment>
<protein>
    <submittedName>
        <fullName evidence="7">Cation antiporter</fullName>
    </submittedName>
</protein>
<dbReference type="GO" id="GO:0005886">
    <property type="term" value="C:plasma membrane"/>
    <property type="evidence" value="ECO:0007669"/>
    <property type="project" value="UniProtKB-SubCell"/>
</dbReference>
<organism evidence="7 8">
    <name type="scientific">Candidatus Halobonum tyrrellensis G22</name>
    <dbReference type="NCBI Taxonomy" id="1324957"/>
    <lineage>
        <taxon>Archaea</taxon>
        <taxon>Methanobacteriati</taxon>
        <taxon>Methanobacteriota</taxon>
        <taxon>Stenosarchaea group</taxon>
        <taxon>Halobacteria</taxon>
        <taxon>Halobacteriales</taxon>
        <taxon>Haloferacaceae</taxon>
        <taxon>Candidatus Halobonum</taxon>
    </lineage>
</organism>
<evidence type="ECO:0000256" key="3">
    <source>
        <dbReference type="ARBA" id="ARBA00022692"/>
    </source>
</evidence>
<evidence type="ECO:0000256" key="4">
    <source>
        <dbReference type="ARBA" id="ARBA00022989"/>
    </source>
</evidence>
<evidence type="ECO:0000313" key="8">
    <source>
        <dbReference type="Proteomes" id="UP000017840"/>
    </source>
</evidence>
<gene>
    <name evidence="7" type="ORF">K933_04251</name>
</gene>
<keyword evidence="8" id="KW-1185">Reference proteome</keyword>
<reference evidence="7 8" key="1">
    <citation type="journal article" date="2013" name="Genome Announc.">
        <title>Draft Genome Sequence of 'Candidatus Halobonum tyrrellensis' Strain G22, Isolated from the Hypersaline Waters of Lake Tyrrell, Australia.</title>
        <authorList>
            <person name="Ugalde J.A."/>
            <person name="Narasingarao P."/>
            <person name="Kuo S."/>
            <person name="Podell S."/>
            <person name="Allen E.E."/>
        </authorList>
    </citation>
    <scope>NUCLEOTIDE SEQUENCE [LARGE SCALE GENOMIC DNA]</scope>
    <source>
        <strain evidence="7 8">G22</strain>
    </source>
</reference>
<name>V4J1W3_9EURY</name>
<keyword evidence="4" id="KW-1133">Transmembrane helix</keyword>
<dbReference type="Pfam" id="PF01899">
    <property type="entry name" value="MNHE"/>
    <property type="match status" value="1"/>
</dbReference>
<dbReference type="PATRIC" id="fig|1324957.4.peg.862"/>
<evidence type="ECO:0000256" key="5">
    <source>
        <dbReference type="ARBA" id="ARBA00023136"/>
    </source>
</evidence>
<dbReference type="GO" id="GO:0008324">
    <property type="term" value="F:monoatomic cation transmembrane transporter activity"/>
    <property type="evidence" value="ECO:0007669"/>
    <property type="project" value="InterPro"/>
</dbReference>
<sequence>MRRWVVNALTFTVLWLFVRGVPLLPPETGLVRIAEEGLIGLAVSVPVAYGLRNFYRGPPTARTLRVAPYAVLYAFAFLKELLVANLDVARIVIAPSLPIDPAVVEVPLRVRSDVAVTTIANSITLTPGTLTMDYDDDANSLYVHSINGEDILDTIRTWEDYALVIFNEELKPGDPVPDRVEANGDGEGGGTDE</sequence>
<proteinExistence type="predicted"/>
<feature type="region of interest" description="Disordered" evidence="6">
    <location>
        <begin position="172"/>
        <end position="193"/>
    </location>
</feature>
<evidence type="ECO:0000313" key="7">
    <source>
        <dbReference type="EMBL" id="ESP89412.1"/>
    </source>
</evidence>
<feature type="compositionally biased region" description="Basic and acidic residues" evidence="6">
    <location>
        <begin position="172"/>
        <end position="182"/>
    </location>
</feature>
<dbReference type="PANTHER" id="PTHR34584:SF1">
    <property type="entry name" value="NA(+)_H(+) ANTIPORTER SUBUNIT E1"/>
    <property type="match status" value="1"/>
</dbReference>
<accession>V4J1W3</accession>
<dbReference type="Proteomes" id="UP000017840">
    <property type="component" value="Unassembled WGS sequence"/>
</dbReference>
<keyword evidence="3" id="KW-0812">Transmembrane</keyword>
<dbReference type="EMBL" id="ASGZ01000012">
    <property type="protein sequence ID" value="ESP89412.1"/>
    <property type="molecule type" value="Genomic_DNA"/>
</dbReference>
<dbReference type="AlphaFoldDB" id="V4J1W3"/>
<keyword evidence="2" id="KW-1003">Cell membrane</keyword>
<dbReference type="PANTHER" id="PTHR34584">
    <property type="entry name" value="NA(+)/H(+) ANTIPORTER SUBUNIT E1"/>
    <property type="match status" value="1"/>
</dbReference>
<dbReference type="eggNOG" id="arCOG03099">
    <property type="taxonomic scope" value="Archaea"/>
</dbReference>
<dbReference type="STRING" id="1324957.K933_04251"/>
<comment type="caution">
    <text evidence="7">The sequence shown here is derived from an EMBL/GenBank/DDBJ whole genome shotgun (WGS) entry which is preliminary data.</text>
</comment>
<dbReference type="InterPro" id="IPR002758">
    <property type="entry name" value="Cation_antiport_E"/>
</dbReference>
<keyword evidence="5" id="KW-0472">Membrane</keyword>